<dbReference type="Proteomes" id="UP000324800">
    <property type="component" value="Unassembled WGS sequence"/>
</dbReference>
<gene>
    <name evidence="1" type="ORF">EZS28_030927</name>
</gene>
<name>A0A5J4USA6_9EUKA</name>
<sequence length="46" mass="5266">MKSPWTPERMSRLPNGLRIFIHDPIITSSSYSSSQSQTQQMLPPSF</sequence>
<feature type="non-terminal residue" evidence="1">
    <location>
        <position position="46"/>
    </location>
</feature>
<protein>
    <submittedName>
        <fullName evidence="1">Uncharacterized protein</fullName>
    </submittedName>
</protein>
<accession>A0A5J4USA6</accession>
<evidence type="ECO:0000313" key="1">
    <source>
        <dbReference type="EMBL" id="KAA6373546.1"/>
    </source>
</evidence>
<comment type="caution">
    <text evidence="1">The sequence shown here is derived from an EMBL/GenBank/DDBJ whole genome shotgun (WGS) entry which is preliminary data.</text>
</comment>
<reference evidence="1 2" key="1">
    <citation type="submission" date="2019-03" db="EMBL/GenBank/DDBJ databases">
        <title>Single cell metagenomics reveals metabolic interactions within the superorganism composed of flagellate Streblomastix strix and complex community of Bacteroidetes bacteria on its surface.</title>
        <authorList>
            <person name="Treitli S.C."/>
            <person name="Kolisko M."/>
            <person name="Husnik F."/>
            <person name="Keeling P."/>
            <person name="Hampl V."/>
        </authorList>
    </citation>
    <scope>NUCLEOTIDE SEQUENCE [LARGE SCALE GENOMIC DNA]</scope>
    <source>
        <strain evidence="1">ST1C</strain>
    </source>
</reference>
<dbReference type="AlphaFoldDB" id="A0A5J4USA6"/>
<proteinExistence type="predicted"/>
<evidence type="ECO:0000313" key="2">
    <source>
        <dbReference type="Proteomes" id="UP000324800"/>
    </source>
</evidence>
<dbReference type="EMBL" id="SNRW01012652">
    <property type="protein sequence ID" value="KAA6373546.1"/>
    <property type="molecule type" value="Genomic_DNA"/>
</dbReference>
<organism evidence="1 2">
    <name type="scientific">Streblomastix strix</name>
    <dbReference type="NCBI Taxonomy" id="222440"/>
    <lineage>
        <taxon>Eukaryota</taxon>
        <taxon>Metamonada</taxon>
        <taxon>Preaxostyla</taxon>
        <taxon>Oxymonadida</taxon>
        <taxon>Streblomastigidae</taxon>
        <taxon>Streblomastix</taxon>
    </lineage>
</organism>